<dbReference type="GeneID" id="40138429"/>
<dbReference type="Gene3D" id="3.60.15.10">
    <property type="entry name" value="Ribonuclease Z/Hydroxyacylglutathione hydrolase-like"/>
    <property type="match status" value="1"/>
</dbReference>
<accession>A0A4D6BMX8</accession>
<name>A0A4D6BMX8_9FLOR</name>
<dbReference type="RefSeq" id="YP_009628550.1">
    <property type="nucleotide sequence ID" value="NC_042170.1"/>
</dbReference>
<sequence length="228" mass="26233">MINPLTSALLQCNQSDNIWLLNCPEGSQHTLIRQKIRIHQINNIILTNLNVENLAGLMGFLSSLSLNSHIHQINLYGPPGLSNYLKLARKYSQTTFKYNIAIYNLYYGYITSNFPYIIYSYPLDIKNQQCEYIILEKEQVGRFLLSKAKLFNLISGRFYGDLKRQNRFLTPDGNILSGKFFTGRRAIGLKILYLIQVYGYRSSIESVLYCTEVIKYKTIASESLESLS</sequence>
<gene>
    <name evidence="1" type="primary">rnz</name>
</gene>
<dbReference type="GO" id="GO:0042781">
    <property type="term" value="F:3'-tRNA processing endoribonuclease activity"/>
    <property type="evidence" value="ECO:0007669"/>
    <property type="project" value="TreeGrafter"/>
</dbReference>
<keyword evidence="1" id="KW-0934">Plastid</keyword>
<dbReference type="InterPro" id="IPR036866">
    <property type="entry name" value="RibonucZ/Hydroxyglut_hydro"/>
</dbReference>
<evidence type="ECO:0000313" key="1">
    <source>
        <dbReference type="EMBL" id="QBX88333.1"/>
    </source>
</evidence>
<reference evidence="1" key="1">
    <citation type="journal article" date="2019" name="Phycologia">
        <title>Chloroplast and mitochondrial genomes of Balbiania investiens (Balbianiales, Nemaliophycidae).</title>
        <authorList>
            <person name="Evans J.R."/>
            <person name="StAmour N."/>
            <person name="Verbruggen H."/>
            <person name="Salomaki E.D."/>
            <person name="Vis M.L."/>
        </authorList>
    </citation>
    <scope>NUCLEOTIDE SEQUENCE</scope>
</reference>
<protein>
    <submittedName>
        <fullName evidence="1">Ribonuclease Z</fullName>
    </submittedName>
</protein>
<dbReference type="PANTHER" id="PTHR46018:SF2">
    <property type="entry name" value="ZINC PHOSPHODIESTERASE ELAC PROTEIN 1"/>
    <property type="match status" value="1"/>
</dbReference>
<dbReference type="EMBL" id="MH026107">
    <property type="protein sequence ID" value="QBX88333.1"/>
    <property type="molecule type" value="Genomic_DNA"/>
</dbReference>
<dbReference type="SUPFAM" id="SSF56281">
    <property type="entry name" value="Metallo-hydrolase/oxidoreductase"/>
    <property type="match status" value="1"/>
</dbReference>
<proteinExistence type="predicted"/>
<dbReference type="AlphaFoldDB" id="A0A4D6BMX8"/>
<dbReference type="PANTHER" id="PTHR46018">
    <property type="entry name" value="ZINC PHOSPHODIESTERASE ELAC PROTEIN 1"/>
    <property type="match status" value="1"/>
</dbReference>
<organism evidence="1">
    <name type="scientific">Acrochaetium secundatum</name>
    <dbReference type="NCBI Taxonomy" id="209631"/>
    <lineage>
        <taxon>Eukaryota</taxon>
        <taxon>Rhodophyta</taxon>
        <taxon>Florideophyceae</taxon>
        <taxon>Nemaliophycidae</taxon>
        <taxon>Acrochaetiales</taxon>
        <taxon>Acrochaetiaceae</taxon>
        <taxon>Acrochaetium</taxon>
    </lineage>
</organism>
<geneLocation type="plastid" evidence="1"/>